<dbReference type="Gene3D" id="3.40.605.10">
    <property type="entry name" value="Aldehyde Dehydrogenase, Chain A, domain 1"/>
    <property type="match status" value="1"/>
</dbReference>
<evidence type="ECO:0000313" key="7">
    <source>
        <dbReference type="Proteomes" id="UP000028549"/>
    </source>
</evidence>
<evidence type="ECO:0000313" key="6">
    <source>
        <dbReference type="EMBL" id="KEZ47572.1"/>
    </source>
</evidence>
<evidence type="ECO:0000256" key="3">
    <source>
        <dbReference type="PROSITE-ProRule" id="PRU10007"/>
    </source>
</evidence>
<dbReference type="EMBL" id="JNVC02000019">
    <property type="protein sequence ID" value="KEZ47572.1"/>
    <property type="molecule type" value="Genomic_DNA"/>
</dbReference>
<comment type="similarity">
    <text evidence="1 4">Belongs to the aldehyde dehydrogenase family.</text>
</comment>
<dbReference type="STRING" id="246786.GS18_0219515"/>
<dbReference type="SUPFAM" id="SSF53720">
    <property type="entry name" value="ALDH-like"/>
    <property type="match status" value="1"/>
</dbReference>
<organism evidence="6 7">
    <name type="scientific">Metabacillus indicus</name>
    <name type="common">Bacillus indicus</name>
    <dbReference type="NCBI Taxonomy" id="246786"/>
    <lineage>
        <taxon>Bacteria</taxon>
        <taxon>Bacillati</taxon>
        <taxon>Bacillota</taxon>
        <taxon>Bacilli</taxon>
        <taxon>Bacillales</taxon>
        <taxon>Bacillaceae</taxon>
        <taxon>Metabacillus</taxon>
    </lineage>
</organism>
<keyword evidence="2 4" id="KW-0560">Oxidoreductase</keyword>
<keyword evidence="7" id="KW-1185">Reference proteome</keyword>
<dbReference type="FunFam" id="3.40.309.10:FF:000012">
    <property type="entry name" value="Betaine aldehyde dehydrogenase"/>
    <property type="match status" value="1"/>
</dbReference>
<dbReference type="Pfam" id="PF00171">
    <property type="entry name" value="Aldedh"/>
    <property type="match status" value="1"/>
</dbReference>
<feature type="active site" evidence="3">
    <location>
        <position position="259"/>
    </location>
</feature>
<protein>
    <submittedName>
        <fullName evidence="6">Aldehyde dehydrogenase</fullName>
    </submittedName>
</protein>
<accession>A0A084GJR0</accession>
<reference evidence="6 7" key="1">
    <citation type="journal article" date="2005" name="Int. J. Syst. Evol. Microbiol.">
        <title>Bacillus cibi sp. nov., isolated from jeotgal, a traditional Korean fermented seafood.</title>
        <authorList>
            <person name="Yoon J.H."/>
            <person name="Lee C.H."/>
            <person name="Oh T.K."/>
        </authorList>
    </citation>
    <scope>NUCLEOTIDE SEQUENCE [LARGE SCALE GENOMIC DNA]</scope>
    <source>
        <strain evidence="6 7">DSM 16189</strain>
    </source>
</reference>
<dbReference type="InterPro" id="IPR016162">
    <property type="entry name" value="Ald_DH_N"/>
</dbReference>
<evidence type="ECO:0000256" key="1">
    <source>
        <dbReference type="ARBA" id="ARBA00009986"/>
    </source>
</evidence>
<dbReference type="PROSITE" id="PS00687">
    <property type="entry name" value="ALDEHYDE_DEHYDR_GLU"/>
    <property type="match status" value="1"/>
</dbReference>
<dbReference type="FunFam" id="3.40.605.10:FF:000007">
    <property type="entry name" value="NAD/NADP-dependent betaine aldehyde dehydrogenase"/>
    <property type="match status" value="1"/>
</dbReference>
<dbReference type="PANTHER" id="PTHR11699">
    <property type="entry name" value="ALDEHYDE DEHYDROGENASE-RELATED"/>
    <property type="match status" value="1"/>
</dbReference>
<dbReference type="InterPro" id="IPR015590">
    <property type="entry name" value="Aldehyde_DH_dom"/>
</dbReference>
<dbReference type="GO" id="GO:0016620">
    <property type="term" value="F:oxidoreductase activity, acting on the aldehyde or oxo group of donors, NAD or NADP as acceptor"/>
    <property type="evidence" value="ECO:0007669"/>
    <property type="project" value="InterPro"/>
</dbReference>
<proteinExistence type="inferred from homology"/>
<dbReference type="InterPro" id="IPR016163">
    <property type="entry name" value="Ald_DH_C"/>
</dbReference>
<dbReference type="InterPro" id="IPR029510">
    <property type="entry name" value="Ald_DH_CS_GLU"/>
</dbReference>
<feature type="domain" description="Aldehyde dehydrogenase" evidence="5">
    <location>
        <begin position="18"/>
        <end position="486"/>
    </location>
</feature>
<dbReference type="AlphaFoldDB" id="A0A084GJR0"/>
<dbReference type="InterPro" id="IPR016161">
    <property type="entry name" value="Ald_DH/histidinol_DH"/>
</dbReference>
<dbReference type="RefSeq" id="WP_029567129.1">
    <property type="nucleotide sequence ID" value="NZ_JNVC02000019.1"/>
</dbReference>
<dbReference type="Gene3D" id="3.40.309.10">
    <property type="entry name" value="Aldehyde Dehydrogenase, Chain A, domain 2"/>
    <property type="match status" value="1"/>
</dbReference>
<dbReference type="Proteomes" id="UP000028549">
    <property type="component" value="Unassembled WGS sequence"/>
</dbReference>
<comment type="caution">
    <text evidence="6">The sequence shown here is derived from an EMBL/GenBank/DDBJ whole genome shotgun (WGS) entry which is preliminary data.</text>
</comment>
<evidence type="ECO:0000256" key="4">
    <source>
        <dbReference type="RuleBase" id="RU003345"/>
    </source>
</evidence>
<evidence type="ECO:0000256" key="2">
    <source>
        <dbReference type="ARBA" id="ARBA00023002"/>
    </source>
</evidence>
<dbReference type="FunFam" id="3.40.605.10:FF:000026">
    <property type="entry name" value="Aldehyde dehydrogenase, putative"/>
    <property type="match status" value="1"/>
</dbReference>
<evidence type="ECO:0000259" key="5">
    <source>
        <dbReference type="Pfam" id="PF00171"/>
    </source>
</evidence>
<name>A0A084GJR0_METID</name>
<sequence length="514" mass="55990">MSVKVDVLTMPLFINGKWESAASGEWFDVNNPATGEVIAKAAKGTAEDVDRAVMAARAAFDQAEWREMNPKDRSKVMYAIAHQIIEHAEELAYLECVSSGGTIRRISSNDILQMADLFQTFGKFVLEYPFSETLPVPPFPGPAHNFIWREPVGVCAAITPWNMPMLIASWKIAPALAMGNTIVIKPASYTPLSTLKLAEIISKVVPPGVINVVTGPGAETGEALVRHPIVDKVAFTGSTEVGRNIMKLAADTVKNTTLELGGKSPNILLEDADLSLALPGSLFGVFLHSGQLCESGTRLFVHESMHDEVVEGLVQLAKNIKPGNPLDPASDMGPLISKQQKDTVLSYIRSGLEEGAELVCGGKEMSVPGCEGGSFIEPTIFTNVTNDMKIAREEIFGPVLCVIKYTSMDEVIAMANDTIYGLAAGVWTRDVNKAYEAARKLQAGVVWINDWHMLRNDAPFGGYKQSGIGREMGKHSLDAYTQVKHVHTSMVTDLHKRNWYGILFSEKAETRGEK</sequence>
<dbReference type="OrthoDB" id="9762913at2"/>
<gene>
    <name evidence="6" type="ORF">GS18_0219515</name>
</gene>